<keyword evidence="1" id="KW-0812">Transmembrane</keyword>
<feature type="transmembrane region" description="Helical" evidence="1">
    <location>
        <begin position="6"/>
        <end position="32"/>
    </location>
</feature>
<keyword evidence="1" id="KW-1133">Transmembrane helix</keyword>
<name>A0ABS3B0C9_9XANT</name>
<comment type="caution">
    <text evidence="2">The sequence shown here is derived from an EMBL/GenBank/DDBJ whole genome shotgun (WGS) entry which is preliminary data.</text>
</comment>
<keyword evidence="1" id="KW-0472">Membrane</keyword>
<dbReference type="EMBL" id="JAFIWB010000005">
    <property type="protein sequence ID" value="MBN6102065.1"/>
    <property type="molecule type" value="Genomic_DNA"/>
</dbReference>
<proteinExistence type="predicted"/>
<protein>
    <submittedName>
        <fullName evidence="2">Uncharacterized protein</fullName>
    </submittedName>
</protein>
<accession>A0ABS3B0C9</accession>
<feature type="transmembrane region" description="Helical" evidence="1">
    <location>
        <begin position="44"/>
        <end position="70"/>
    </location>
</feature>
<evidence type="ECO:0000313" key="2">
    <source>
        <dbReference type="EMBL" id="MBN6102065.1"/>
    </source>
</evidence>
<feature type="transmembrane region" description="Helical" evidence="1">
    <location>
        <begin position="90"/>
        <end position="107"/>
    </location>
</feature>
<reference evidence="2 3" key="1">
    <citation type="submission" date="2021-02" db="EMBL/GenBank/DDBJ databases">
        <title>Taxonomically Unique Crown Gall-Associated Xanthomonas Stains Have Deficiency in Virulence Repertories.</title>
        <authorList>
            <person name="Mafakheri H."/>
            <person name="Taghavi S.M."/>
            <person name="Dimkic I."/>
            <person name="Nemanja K."/>
            <person name="Osdaghi E."/>
        </authorList>
    </citation>
    <scope>NUCLEOTIDE SEQUENCE [LARGE SCALE GENOMIC DNA]</scope>
    <source>
        <strain evidence="2 3">FX4</strain>
    </source>
</reference>
<sequence>MRLNHFVDFALVAGSVGLAAKFGILLLGFLLLLRCAPGRPRTLLQWGLVVLLANVMLPMFLVAVVGVVRLITGFSGDMWADTAIKLLQDLLFAIGLALLLQALWLTLPRKQSAPG</sequence>
<gene>
    <name evidence="2" type="ORF">JR064_07785</name>
</gene>
<evidence type="ECO:0000313" key="3">
    <source>
        <dbReference type="Proteomes" id="UP000695802"/>
    </source>
</evidence>
<dbReference type="Proteomes" id="UP000695802">
    <property type="component" value="Unassembled WGS sequence"/>
</dbReference>
<organism evidence="2 3">
    <name type="scientific">Xanthomonas bonasiae</name>
    <dbReference type="NCBI Taxonomy" id="2810351"/>
    <lineage>
        <taxon>Bacteria</taxon>
        <taxon>Pseudomonadati</taxon>
        <taxon>Pseudomonadota</taxon>
        <taxon>Gammaproteobacteria</taxon>
        <taxon>Lysobacterales</taxon>
        <taxon>Lysobacteraceae</taxon>
        <taxon>Xanthomonas</taxon>
    </lineage>
</organism>
<dbReference type="RefSeq" id="WP_191825907.1">
    <property type="nucleotide sequence ID" value="NZ_JACSQX010000008.1"/>
</dbReference>
<keyword evidence="3" id="KW-1185">Reference proteome</keyword>
<evidence type="ECO:0000256" key="1">
    <source>
        <dbReference type="SAM" id="Phobius"/>
    </source>
</evidence>